<dbReference type="EMBL" id="RKQL01000002">
    <property type="protein sequence ID" value="RPE70548.1"/>
    <property type="molecule type" value="Genomic_DNA"/>
</dbReference>
<dbReference type="SUPFAM" id="SSF109604">
    <property type="entry name" value="HD-domain/PDEase-like"/>
    <property type="match status" value="1"/>
</dbReference>
<evidence type="ECO:0000256" key="1">
    <source>
        <dbReference type="SAM" id="MobiDB-lite"/>
    </source>
</evidence>
<dbReference type="Proteomes" id="UP000272193">
    <property type="component" value="Unassembled WGS sequence"/>
</dbReference>
<name>A0A3N4UKP1_9BURK</name>
<reference evidence="3 4" key="1">
    <citation type="submission" date="2018-11" db="EMBL/GenBank/DDBJ databases">
        <title>Genomic Encyclopedia of Type Strains, Phase IV (KMG-IV): sequencing the most valuable type-strain genomes for metagenomic binning, comparative biology and taxonomic classification.</title>
        <authorList>
            <person name="Goeker M."/>
        </authorList>
    </citation>
    <scope>NUCLEOTIDE SEQUENCE [LARGE SCALE GENOMIC DNA]</scope>
    <source>
        <strain evidence="3 4">DSM 101684</strain>
    </source>
</reference>
<dbReference type="InterPro" id="IPR052340">
    <property type="entry name" value="RNase_Y/CdgJ"/>
</dbReference>
<dbReference type="OrthoDB" id="9804751at2"/>
<dbReference type="SMART" id="SM00052">
    <property type="entry name" value="EAL"/>
    <property type="match status" value="1"/>
</dbReference>
<sequence length="428" mass="46567">MTEPMSGASAPDAAAEASNGARHVHIGRQPLVDRKQKIVGYELLARESATSTAAPLPLAGNADSVMLFNALSEVGSENLFGDKFAFVNVQLSELGGDHFDLVQPERVILELPRVPVDDPERIAQAVEHIQRLAEQGFRFAGGVFTATAAYKAWLPFIRFLKIDARSLPAAALPALIRKLESLSGVQLVAEKVETHEAFQNYLTAGFHLFQGYYFARPQTVTVKALTPAYTTVLRLIDQVNKQAEIAELEETLKGDPALSYKLLRYINSSGFGLMTEITSFRHAILILGYKKLFRWLVLLLVTTPSHSAASALALNALTRGRMMEILARHSMPDEFADHAFVTGVFSMLDVMLGTTLEEALGPLALPETVSLALQQEAGPLGPYLHIARACETDLDSGLEETAALLGLTEHQVAMAHLEALAWAENLGI</sequence>
<dbReference type="PROSITE" id="PS51833">
    <property type="entry name" value="HDOD"/>
    <property type="match status" value="1"/>
</dbReference>
<dbReference type="InterPro" id="IPR035919">
    <property type="entry name" value="EAL_sf"/>
</dbReference>
<feature type="region of interest" description="Disordered" evidence="1">
    <location>
        <begin position="1"/>
        <end position="26"/>
    </location>
</feature>
<dbReference type="AlphaFoldDB" id="A0A3N4UKP1"/>
<dbReference type="SUPFAM" id="SSF141868">
    <property type="entry name" value="EAL domain-like"/>
    <property type="match status" value="1"/>
</dbReference>
<evidence type="ECO:0000313" key="3">
    <source>
        <dbReference type="EMBL" id="RPE70548.1"/>
    </source>
</evidence>
<dbReference type="Pfam" id="PF00563">
    <property type="entry name" value="EAL"/>
    <property type="match status" value="1"/>
</dbReference>
<dbReference type="InterPro" id="IPR001633">
    <property type="entry name" value="EAL_dom"/>
</dbReference>
<dbReference type="RefSeq" id="WP_124221257.1">
    <property type="nucleotide sequence ID" value="NZ_RKQL01000002.1"/>
</dbReference>
<evidence type="ECO:0000259" key="2">
    <source>
        <dbReference type="PROSITE" id="PS51833"/>
    </source>
</evidence>
<feature type="domain" description="HDOD" evidence="2">
    <location>
        <begin position="225"/>
        <end position="411"/>
    </location>
</feature>
<dbReference type="PIRSF" id="PIRSF003180">
    <property type="entry name" value="DiGMPpdiest_YuxH"/>
    <property type="match status" value="1"/>
</dbReference>
<dbReference type="Gene3D" id="1.10.3210.10">
    <property type="entry name" value="Hypothetical protein af1432"/>
    <property type="match status" value="1"/>
</dbReference>
<organism evidence="3 4">
    <name type="scientific">Tibeticola sediminis</name>
    <dbReference type="NCBI Taxonomy" id="1917811"/>
    <lineage>
        <taxon>Bacteria</taxon>
        <taxon>Pseudomonadati</taxon>
        <taxon>Pseudomonadota</taxon>
        <taxon>Betaproteobacteria</taxon>
        <taxon>Burkholderiales</taxon>
        <taxon>Comamonadaceae</taxon>
        <taxon>Tibeticola</taxon>
    </lineage>
</organism>
<dbReference type="Gene3D" id="3.20.20.450">
    <property type="entry name" value="EAL domain"/>
    <property type="match status" value="1"/>
</dbReference>
<evidence type="ECO:0000313" key="4">
    <source>
        <dbReference type="Proteomes" id="UP000272193"/>
    </source>
</evidence>
<feature type="compositionally biased region" description="Low complexity" evidence="1">
    <location>
        <begin position="1"/>
        <end position="21"/>
    </location>
</feature>
<comment type="caution">
    <text evidence="3">The sequence shown here is derived from an EMBL/GenBank/DDBJ whole genome shotgun (WGS) entry which is preliminary data.</text>
</comment>
<protein>
    <submittedName>
        <fullName evidence="3">EAL and modified HD-GYP domain-containing signal transduction protein</fullName>
    </submittedName>
</protein>
<dbReference type="InterPro" id="IPR013976">
    <property type="entry name" value="HDOD"/>
</dbReference>
<proteinExistence type="predicted"/>
<dbReference type="PANTHER" id="PTHR33525:SF4">
    <property type="entry name" value="CYCLIC DI-GMP PHOSPHODIESTERASE CDGJ"/>
    <property type="match status" value="1"/>
</dbReference>
<dbReference type="Pfam" id="PF08668">
    <property type="entry name" value="HDOD"/>
    <property type="match status" value="1"/>
</dbReference>
<gene>
    <name evidence="3" type="ORF">EDC62_1030</name>
</gene>
<keyword evidence="4" id="KW-1185">Reference proteome</keyword>
<dbReference type="PANTHER" id="PTHR33525">
    <property type="match status" value="1"/>
</dbReference>
<accession>A0A3N4UKP1</accession>
<dbReference type="InterPro" id="IPR014408">
    <property type="entry name" value="dGMP_Pdiesterase_EAL/HD-GYP"/>
</dbReference>